<protein>
    <recommendedName>
        <fullName evidence="1">FAD/NAD(P)-binding domain-containing protein</fullName>
    </recommendedName>
</protein>
<proteinExistence type="predicted"/>
<dbReference type="InterPro" id="IPR023753">
    <property type="entry name" value="FAD/NAD-binding_dom"/>
</dbReference>
<evidence type="ECO:0000313" key="2">
    <source>
        <dbReference type="EMBL" id="GAG22089.1"/>
    </source>
</evidence>
<name>X0VUL9_9ZZZZ</name>
<evidence type="ECO:0000259" key="1">
    <source>
        <dbReference type="Pfam" id="PF07992"/>
    </source>
</evidence>
<feature type="non-terminal residue" evidence="2">
    <location>
        <position position="162"/>
    </location>
</feature>
<dbReference type="GO" id="GO:0016491">
    <property type="term" value="F:oxidoreductase activity"/>
    <property type="evidence" value="ECO:0007669"/>
    <property type="project" value="InterPro"/>
</dbReference>
<dbReference type="EMBL" id="BARS01030462">
    <property type="protein sequence ID" value="GAG22089.1"/>
    <property type="molecule type" value="Genomic_DNA"/>
</dbReference>
<dbReference type="PRINTS" id="PR00419">
    <property type="entry name" value="ADXRDTASE"/>
</dbReference>
<dbReference type="PANTHER" id="PTHR42783:SF3">
    <property type="entry name" value="GLUTAMATE SYNTHASE [NADPH] SMALL CHAIN-RELATED"/>
    <property type="match status" value="1"/>
</dbReference>
<sequence length="162" mass="17607">MDQPVSIRDLKRFITDYEMSVGRGEIAPYPRTREEMVAIVGSGPGGLTAARDLSRMGYGVTVFEALPMAGGMMAVGIPEYRLPNAVLQKEIEGIERLGVEIRLNSPVGKNGLTMESLQQQGYKAILLAIGAHDSMKLDIPGEDLEGVYHGVFFLRDVSLGKP</sequence>
<gene>
    <name evidence="2" type="ORF">S01H1_47508</name>
</gene>
<accession>X0VUL9</accession>
<dbReference type="AlphaFoldDB" id="X0VUL9"/>
<dbReference type="Pfam" id="PF07992">
    <property type="entry name" value="Pyr_redox_2"/>
    <property type="match status" value="1"/>
</dbReference>
<feature type="domain" description="FAD/NAD(P)-binding" evidence="1">
    <location>
        <begin position="37"/>
        <end position="156"/>
    </location>
</feature>
<dbReference type="Gene3D" id="3.50.50.60">
    <property type="entry name" value="FAD/NAD(P)-binding domain"/>
    <property type="match status" value="1"/>
</dbReference>
<comment type="caution">
    <text evidence="2">The sequence shown here is derived from an EMBL/GenBank/DDBJ whole genome shotgun (WGS) entry which is preliminary data.</text>
</comment>
<dbReference type="SUPFAM" id="SSF51971">
    <property type="entry name" value="Nucleotide-binding domain"/>
    <property type="match status" value="1"/>
</dbReference>
<dbReference type="InterPro" id="IPR036188">
    <property type="entry name" value="FAD/NAD-bd_sf"/>
</dbReference>
<reference evidence="2" key="1">
    <citation type="journal article" date="2014" name="Front. Microbiol.">
        <title>High frequency of phylogenetically diverse reductive dehalogenase-homologous genes in deep subseafloor sedimentary metagenomes.</title>
        <authorList>
            <person name="Kawai M."/>
            <person name="Futagami T."/>
            <person name="Toyoda A."/>
            <person name="Takaki Y."/>
            <person name="Nishi S."/>
            <person name="Hori S."/>
            <person name="Arai W."/>
            <person name="Tsubouchi T."/>
            <person name="Morono Y."/>
            <person name="Uchiyama I."/>
            <person name="Ito T."/>
            <person name="Fujiyama A."/>
            <person name="Inagaki F."/>
            <person name="Takami H."/>
        </authorList>
    </citation>
    <scope>NUCLEOTIDE SEQUENCE</scope>
    <source>
        <strain evidence="2">Expedition CK06-06</strain>
    </source>
</reference>
<dbReference type="PANTHER" id="PTHR42783">
    <property type="entry name" value="GLUTAMATE SYNTHASE [NADPH] SMALL CHAIN"/>
    <property type="match status" value="1"/>
</dbReference>
<organism evidence="2">
    <name type="scientific">marine sediment metagenome</name>
    <dbReference type="NCBI Taxonomy" id="412755"/>
    <lineage>
        <taxon>unclassified sequences</taxon>
        <taxon>metagenomes</taxon>
        <taxon>ecological metagenomes</taxon>
    </lineage>
</organism>